<accession>A0A1F6XEP3</accession>
<reference evidence="1 2" key="1">
    <citation type="journal article" date="2016" name="Nat. Commun.">
        <title>Thousands of microbial genomes shed light on interconnected biogeochemical processes in an aquifer system.</title>
        <authorList>
            <person name="Anantharaman K."/>
            <person name="Brown C.T."/>
            <person name="Hug L.A."/>
            <person name="Sharon I."/>
            <person name="Castelle C.J."/>
            <person name="Probst A.J."/>
            <person name="Thomas B.C."/>
            <person name="Singh A."/>
            <person name="Wilkins M.J."/>
            <person name="Karaoz U."/>
            <person name="Brodie E.L."/>
            <person name="Williams K.H."/>
            <person name="Hubbard S.S."/>
            <person name="Banfield J.F."/>
        </authorList>
    </citation>
    <scope>NUCLEOTIDE SEQUENCE [LARGE SCALE GENOMIC DNA]</scope>
</reference>
<evidence type="ECO:0000313" key="2">
    <source>
        <dbReference type="Proteomes" id="UP000179381"/>
    </source>
</evidence>
<dbReference type="EMBL" id="MFVH01000009">
    <property type="protein sequence ID" value="OGI92488.1"/>
    <property type="molecule type" value="Genomic_DNA"/>
</dbReference>
<protein>
    <submittedName>
        <fullName evidence="1">Uncharacterized protein</fullName>
    </submittedName>
</protein>
<comment type="caution">
    <text evidence="1">The sequence shown here is derived from an EMBL/GenBank/DDBJ whole genome shotgun (WGS) entry which is preliminary data.</text>
</comment>
<sequence length="59" mass="6727">MIRRSSRKFGRRRYLRLDLLAAAAAEAEVAAVEEVECQLEPSLIQTAKAPRYLNKPLKK</sequence>
<name>A0A1F6XEP3_9BACT</name>
<organism evidence="1 2">
    <name type="scientific">Candidatus Nomurabacteria bacterium RIFCSPLOWO2_01_FULL_46_18</name>
    <dbReference type="NCBI Taxonomy" id="1801783"/>
    <lineage>
        <taxon>Bacteria</taxon>
        <taxon>Candidatus Nomuraibacteriota</taxon>
    </lineage>
</organism>
<dbReference type="Proteomes" id="UP000179381">
    <property type="component" value="Unassembled WGS sequence"/>
</dbReference>
<gene>
    <name evidence="1" type="ORF">A2933_01110</name>
</gene>
<dbReference type="AlphaFoldDB" id="A0A1F6XEP3"/>
<proteinExistence type="predicted"/>
<evidence type="ECO:0000313" key="1">
    <source>
        <dbReference type="EMBL" id="OGI92488.1"/>
    </source>
</evidence>